<feature type="region of interest" description="Disordered" evidence="1">
    <location>
        <begin position="149"/>
        <end position="198"/>
    </location>
</feature>
<dbReference type="AlphaFoldDB" id="A0AAW0FZC0"/>
<feature type="compositionally biased region" description="Basic and acidic residues" evidence="1">
    <location>
        <begin position="169"/>
        <end position="189"/>
    </location>
</feature>
<proteinExistence type="predicted"/>
<evidence type="ECO:0000256" key="1">
    <source>
        <dbReference type="SAM" id="MobiDB-lite"/>
    </source>
</evidence>
<protein>
    <recommendedName>
        <fullName evidence="2">Fungal-type protein kinase domain-containing protein</fullName>
    </recommendedName>
</protein>
<gene>
    <name evidence="3" type="ORF">QCA50_012386</name>
</gene>
<feature type="domain" description="Fungal-type protein kinase" evidence="2">
    <location>
        <begin position="30"/>
        <end position="142"/>
    </location>
</feature>
<evidence type="ECO:0000313" key="4">
    <source>
        <dbReference type="Proteomes" id="UP001385951"/>
    </source>
</evidence>
<dbReference type="Pfam" id="PF17667">
    <property type="entry name" value="Pkinase_fungal"/>
    <property type="match status" value="1"/>
</dbReference>
<feature type="compositionally biased region" description="Basic and acidic residues" evidence="1">
    <location>
        <begin position="149"/>
        <end position="158"/>
    </location>
</feature>
<sequence>MSWPSVHRKSEATMIRVIRKKVGEHKDAKKYLQNIVDLKCSLDMSGMEVKLPRAFMDLSEPYEPRLLRTLVMKEYLPLEKIRSLGDFKIVYKHIFEAHHWVFVVAGVLHRDPSLSNFLFYYDADGNVIGILADWDVASSKEDLAALRDGIDEAERPEENVDVPDSPLKTAEETKSEQHSQSRDESTERRPRYRTGTGPFLALDLSASTKIVHRFGPQTSENPKPHFAYLHGWESGNTKQVYTTKYSFIYNHDGAFESLFENSDKDYLPLLDGWIWPLHEAMFRRVAELSNKLENCYGSLAPAMKRNATHLVEEYMAKFRRTIEKADALVTYEKFKEILSK</sequence>
<organism evidence="3 4">
    <name type="scientific">Cerrena zonata</name>
    <dbReference type="NCBI Taxonomy" id="2478898"/>
    <lineage>
        <taxon>Eukaryota</taxon>
        <taxon>Fungi</taxon>
        <taxon>Dikarya</taxon>
        <taxon>Basidiomycota</taxon>
        <taxon>Agaricomycotina</taxon>
        <taxon>Agaricomycetes</taxon>
        <taxon>Polyporales</taxon>
        <taxon>Cerrenaceae</taxon>
        <taxon>Cerrena</taxon>
    </lineage>
</organism>
<name>A0AAW0FZC0_9APHY</name>
<reference evidence="3 4" key="1">
    <citation type="submission" date="2022-09" db="EMBL/GenBank/DDBJ databases">
        <authorList>
            <person name="Palmer J.M."/>
        </authorList>
    </citation>
    <scope>NUCLEOTIDE SEQUENCE [LARGE SCALE GENOMIC DNA]</scope>
    <source>
        <strain evidence="3 4">DSM 7382</strain>
    </source>
</reference>
<evidence type="ECO:0000313" key="3">
    <source>
        <dbReference type="EMBL" id="KAK7684439.1"/>
    </source>
</evidence>
<comment type="caution">
    <text evidence="3">The sequence shown here is derived from an EMBL/GenBank/DDBJ whole genome shotgun (WGS) entry which is preliminary data.</text>
</comment>
<dbReference type="InterPro" id="IPR040976">
    <property type="entry name" value="Pkinase_fungal"/>
</dbReference>
<keyword evidence="4" id="KW-1185">Reference proteome</keyword>
<accession>A0AAW0FZC0</accession>
<dbReference type="Proteomes" id="UP001385951">
    <property type="component" value="Unassembled WGS sequence"/>
</dbReference>
<evidence type="ECO:0000259" key="2">
    <source>
        <dbReference type="Pfam" id="PF17667"/>
    </source>
</evidence>
<dbReference type="EMBL" id="JASBNA010000025">
    <property type="protein sequence ID" value="KAK7684439.1"/>
    <property type="molecule type" value="Genomic_DNA"/>
</dbReference>